<comment type="subcellular location">
    <subcellularLocation>
        <location evidence="1">Membrane</location>
        <topology evidence="1">Multi-pass membrane protein</topology>
    </subcellularLocation>
</comment>
<evidence type="ECO:0000313" key="10">
    <source>
        <dbReference type="Proteomes" id="UP000198287"/>
    </source>
</evidence>
<feature type="transmembrane region" description="Helical" evidence="7">
    <location>
        <begin position="60"/>
        <end position="81"/>
    </location>
</feature>
<accession>A0A226F4C1</accession>
<comment type="domain">
    <text evidence="7">The DHHC domain is required for palmitoyltransferase activity.</text>
</comment>
<dbReference type="Proteomes" id="UP000198287">
    <property type="component" value="Unassembled WGS sequence"/>
</dbReference>
<feature type="transmembrane region" description="Helical" evidence="7">
    <location>
        <begin position="196"/>
        <end position="215"/>
    </location>
</feature>
<comment type="caution">
    <text evidence="9">The sequence shown here is derived from an EMBL/GenBank/DDBJ whole genome shotgun (WGS) entry which is preliminary data.</text>
</comment>
<dbReference type="GO" id="GO:0019706">
    <property type="term" value="F:protein-cysteine S-palmitoyltransferase activity"/>
    <property type="evidence" value="ECO:0007669"/>
    <property type="project" value="UniProtKB-EC"/>
</dbReference>
<dbReference type="PROSITE" id="PS50216">
    <property type="entry name" value="DHHC"/>
    <property type="match status" value="1"/>
</dbReference>
<evidence type="ECO:0000256" key="1">
    <source>
        <dbReference type="ARBA" id="ARBA00004141"/>
    </source>
</evidence>
<dbReference type="EC" id="2.3.1.225" evidence="7"/>
<proteinExistence type="inferred from homology"/>
<sequence length="333" mass="38439">MFHLTRFRNPIPHFVKVWRTRPAEAASFSLIIFLAVLVYYYGTFIILPEILEGHHLIIKIALNFLLPNWIFFAVLSNMILIQVRDSSIRNKFLAQPVLKPPPPSVATINGDAGDTAQAYDKDHELKERTKYIGQHFVATPFQDDQIWHICAACEIFVPPRTWHCHSCNTCILRRDHHCIITMGCIGEENHCNFIGMLFYVALGTSLASTFSLIYHVYFVEVVWWMFLLKCFVPYFTIFYDPSALNILSGITLVGQWPAWGMFSYYLYLALRGQTSADFSRGIRRAPAGSKTFSFQNMKMLLGPNPLLRILWPYHQVIIQSIDEQHDQTDRKGL</sequence>
<dbReference type="GO" id="GO:0006612">
    <property type="term" value="P:protein targeting to membrane"/>
    <property type="evidence" value="ECO:0007669"/>
    <property type="project" value="TreeGrafter"/>
</dbReference>
<feature type="transmembrane region" description="Helical" evidence="7">
    <location>
        <begin position="25"/>
        <end position="48"/>
    </location>
</feature>
<comment type="similarity">
    <text evidence="7">Belongs to the DHHC palmitoyltransferase family.</text>
</comment>
<feature type="domain" description="Palmitoyltransferase DHHC" evidence="8">
    <location>
        <begin position="148"/>
        <end position="278"/>
    </location>
</feature>
<keyword evidence="4 7" id="KW-1133">Transmembrane helix</keyword>
<dbReference type="OrthoDB" id="302728at2759"/>
<dbReference type="PANTHER" id="PTHR22883">
    <property type="entry name" value="ZINC FINGER DHHC DOMAIN CONTAINING PROTEIN"/>
    <property type="match status" value="1"/>
</dbReference>
<evidence type="ECO:0000259" key="8">
    <source>
        <dbReference type="Pfam" id="PF01529"/>
    </source>
</evidence>
<dbReference type="PANTHER" id="PTHR22883:SF452">
    <property type="entry name" value="PALMITOYLTRANSFERASE"/>
    <property type="match status" value="1"/>
</dbReference>
<evidence type="ECO:0000313" key="9">
    <source>
        <dbReference type="EMBL" id="OXA64210.1"/>
    </source>
</evidence>
<dbReference type="EMBL" id="LNIX01000001">
    <property type="protein sequence ID" value="OXA64210.1"/>
    <property type="molecule type" value="Genomic_DNA"/>
</dbReference>
<keyword evidence="10" id="KW-1185">Reference proteome</keyword>
<evidence type="ECO:0000256" key="5">
    <source>
        <dbReference type="ARBA" id="ARBA00023136"/>
    </source>
</evidence>
<dbReference type="InterPro" id="IPR039859">
    <property type="entry name" value="PFA4/ZDH16/20/ERF2-like"/>
</dbReference>
<keyword evidence="2 7" id="KW-0808">Transferase</keyword>
<gene>
    <name evidence="9" type="ORF">Fcan01_01777</name>
</gene>
<dbReference type="InterPro" id="IPR001594">
    <property type="entry name" value="Palmitoyltrfase_DHHC"/>
</dbReference>
<keyword evidence="6 7" id="KW-0012">Acyltransferase</keyword>
<evidence type="ECO:0000256" key="2">
    <source>
        <dbReference type="ARBA" id="ARBA00022679"/>
    </source>
</evidence>
<keyword evidence="3 7" id="KW-0812">Transmembrane</keyword>
<evidence type="ECO:0000256" key="3">
    <source>
        <dbReference type="ARBA" id="ARBA00022692"/>
    </source>
</evidence>
<dbReference type="GO" id="GO:0005783">
    <property type="term" value="C:endoplasmic reticulum"/>
    <property type="evidence" value="ECO:0007669"/>
    <property type="project" value="TreeGrafter"/>
</dbReference>
<dbReference type="GO" id="GO:0016020">
    <property type="term" value="C:membrane"/>
    <property type="evidence" value="ECO:0007669"/>
    <property type="project" value="UniProtKB-SubCell"/>
</dbReference>
<evidence type="ECO:0000256" key="4">
    <source>
        <dbReference type="ARBA" id="ARBA00022989"/>
    </source>
</evidence>
<dbReference type="Pfam" id="PF01529">
    <property type="entry name" value="DHHC"/>
    <property type="match status" value="1"/>
</dbReference>
<dbReference type="AlphaFoldDB" id="A0A226F4C1"/>
<comment type="catalytic activity">
    <reaction evidence="7">
        <text>L-cysteinyl-[protein] + hexadecanoyl-CoA = S-hexadecanoyl-L-cysteinyl-[protein] + CoA</text>
        <dbReference type="Rhea" id="RHEA:36683"/>
        <dbReference type="Rhea" id="RHEA-COMP:10131"/>
        <dbReference type="Rhea" id="RHEA-COMP:11032"/>
        <dbReference type="ChEBI" id="CHEBI:29950"/>
        <dbReference type="ChEBI" id="CHEBI:57287"/>
        <dbReference type="ChEBI" id="CHEBI:57379"/>
        <dbReference type="ChEBI" id="CHEBI:74151"/>
        <dbReference type="EC" id="2.3.1.225"/>
    </reaction>
</comment>
<organism evidence="9 10">
    <name type="scientific">Folsomia candida</name>
    <name type="common">Springtail</name>
    <dbReference type="NCBI Taxonomy" id="158441"/>
    <lineage>
        <taxon>Eukaryota</taxon>
        <taxon>Metazoa</taxon>
        <taxon>Ecdysozoa</taxon>
        <taxon>Arthropoda</taxon>
        <taxon>Hexapoda</taxon>
        <taxon>Collembola</taxon>
        <taxon>Entomobryomorpha</taxon>
        <taxon>Isotomoidea</taxon>
        <taxon>Isotomidae</taxon>
        <taxon>Proisotominae</taxon>
        <taxon>Folsomia</taxon>
    </lineage>
</organism>
<dbReference type="GO" id="GO:0005794">
    <property type="term" value="C:Golgi apparatus"/>
    <property type="evidence" value="ECO:0007669"/>
    <property type="project" value="TreeGrafter"/>
</dbReference>
<evidence type="ECO:0000256" key="6">
    <source>
        <dbReference type="ARBA" id="ARBA00023315"/>
    </source>
</evidence>
<name>A0A226F4C1_FOLCA</name>
<keyword evidence="5 7" id="KW-0472">Membrane</keyword>
<protein>
    <recommendedName>
        <fullName evidence="7">Palmitoyltransferase</fullName>
        <ecNumber evidence="7">2.3.1.225</ecNumber>
    </recommendedName>
</protein>
<evidence type="ECO:0000256" key="7">
    <source>
        <dbReference type="RuleBase" id="RU079119"/>
    </source>
</evidence>
<reference evidence="9 10" key="1">
    <citation type="submission" date="2015-12" db="EMBL/GenBank/DDBJ databases">
        <title>The genome of Folsomia candida.</title>
        <authorList>
            <person name="Faddeeva A."/>
            <person name="Derks M.F."/>
            <person name="Anvar Y."/>
            <person name="Smit S."/>
            <person name="Van Straalen N."/>
            <person name="Roelofs D."/>
        </authorList>
    </citation>
    <scope>NUCLEOTIDE SEQUENCE [LARGE SCALE GENOMIC DNA]</scope>
    <source>
        <strain evidence="9 10">VU population</strain>
        <tissue evidence="9">Whole body</tissue>
    </source>
</reference>
<feature type="transmembrane region" description="Helical" evidence="7">
    <location>
        <begin position="246"/>
        <end position="267"/>
    </location>
</feature>
<dbReference type="OMA" id="WRQWDEY"/>